<dbReference type="EMBL" id="BAAAVI010000102">
    <property type="protein sequence ID" value="GAA2909927.1"/>
    <property type="molecule type" value="Genomic_DNA"/>
</dbReference>
<organism evidence="2 3">
    <name type="scientific">Streptosporangium fragile</name>
    <dbReference type="NCBI Taxonomy" id="46186"/>
    <lineage>
        <taxon>Bacteria</taxon>
        <taxon>Bacillati</taxon>
        <taxon>Actinomycetota</taxon>
        <taxon>Actinomycetes</taxon>
        <taxon>Streptosporangiales</taxon>
        <taxon>Streptosporangiaceae</taxon>
        <taxon>Streptosporangium</taxon>
    </lineage>
</organism>
<gene>
    <name evidence="2" type="ORF">GCM10010517_76340</name>
</gene>
<accession>A0ABN3WCV4</accession>
<reference evidence="2 3" key="1">
    <citation type="journal article" date="2019" name="Int. J. Syst. Evol. Microbiol.">
        <title>The Global Catalogue of Microorganisms (GCM) 10K type strain sequencing project: providing services to taxonomists for standard genome sequencing and annotation.</title>
        <authorList>
            <consortium name="The Broad Institute Genomics Platform"/>
            <consortium name="The Broad Institute Genome Sequencing Center for Infectious Disease"/>
            <person name="Wu L."/>
            <person name="Ma J."/>
        </authorList>
    </citation>
    <scope>NUCLEOTIDE SEQUENCE [LARGE SCALE GENOMIC DNA]</scope>
    <source>
        <strain evidence="2 3">JCM 6242</strain>
    </source>
</reference>
<proteinExistence type="predicted"/>
<evidence type="ECO:0000256" key="1">
    <source>
        <dbReference type="SAM" id="MobiDB-lite"/>
    </source>
</evidence>
<evidence type="ECO:0000313" key="2">
    <source>
        <dbReference type="EMBL" id="GAA2909927.1"/>
    </source>
</evidence>
<evidence type="ECO:0000313" key="3">
    <source>
        <dbReference type="Proteomes" id="UP001500831"/>
    </source>
</evidence>
<comment type="caution">
    <text evidence="2">The sequence shown here is derived from an EMBL/GenBank/DDBJ whole genome shotgun (WGS) entry which is preliminary data.</text>
</comment>
<dbReference type="Proteomes" id="UP001500831">
    <property type="component" value="Unassembled WGS sequence"/>
</dbReference>
<feature type="region of interest" description="Disordered" evidence="1">
    <location>
        <begin position="1"/>
        <end position="47"/>
    </location>
</feature>
<protein>
    <submittedName>
        <fullName evidence="2">Uncharacterized protein</fullName>
    </submittedName>
</protein>
<keyword evidence="3" id="KW-1185">Reference proteome</keyword>
<dbReference type="RefSeq" id="WP_344981664.1">
    <property type="nucleotide sequence ID" value="NZ_BAAAVI010000102.1"/>
</dbReference>
<sequence>MERLRGRFGPVGVGQPGDAVGQYRADDVAQDGNGEQQGQIPGAALGLDGASEKRGEARVGGQVGQVAVPPAQKRAWTGSPPFTRSRTTYPTIMSIHFSTLQ</sequence>
<name>A0ABN3WCV4_9ACTN</name>